<dbReference type="PROSITE" id="PS51257">
    <property type="entry name" value="PROKAR_LIPOPROTEIN"/>
    <property type="match status" value="1"/>
</dbReference>
<gene>
    <name evidence="2" type="ORF">ACFFU9_14475</name>
</gene>
<proteinExistence type="predicted"/>
<dbReference type="InterPro" id="IPR036363">
    <property type="entry name" value="Thiol_cytolysin_ab_sf"/>
</dbReference>
<dbReference type="Gene3D" id="3.40.30.40">
    <property type="entry name" value="Perfringolysin"/>
    <property type="match status" value="1"/>
</dbReference>
<dbReference type="Proteomes" id="UP001589585">
    <property type="component" value="Unassembled WGS sequence"/>
</dbReference>
<evidence type="ECO:0000313" key="3">
    <source>
        <dbReference type="Proteomes" id="UP001589585"/>
    </source>
</evidence>
<dbReference type="InterPro" id="IPR001869">
    <property type="entry name" value="Thiol_cytolysin"/>
</dbReference>
<dbReference type="SUPFAM" id="SSF56978">
    <property type="entry name" value="Perfringolysin"/>
    <property type="match status" value="1"/>
</dbReference>
<dbReference type="Pfam" id="PF01289">
    <property type="entry name" value="Thiol_cytolysin"/>
    <property type="match status" value="1"/>
</dbReference>
<dbReference type="RefSeq" id="WP_379862199.1">
    <property type="nucleotide sequence ID" value="NZ_JBHMFC010000103.1"/>
</dbReference>
<dbReference type="InterPro" id="IPR036359">
    <property type="entry name" value="Thiol_cytolysin_sf"/>
</dbReference>
<organism evidence="2 3">
    <name type="scientific">Mariniflexile ostreae</name>
    <dbReference type="NCBI Taxonomy" id="1520892"/>
    <lineage>
        <taxon>Bacteria</taxon>
        <taxon>Pseudomonadati</taxon>
        <taxon>Bacteroidota</taxon>
        <taxon>Flavobacteriia</taxon>
        <taxon>Flavobacteriales</taxon>
        <taxon>Flavobacteriaceae</taxon>
        <taxon>Mariniflexile</taxon>
    </lineage>
</organism>
<dbReference type="EMBL" id="JBHMFC010000103">
    <property type="protein sequence ID" value="MFB9057949.1"/>
    <property type="molecule type" value="Genomic_DNA"/>
</dbReference>
<comment type="caution">
    <text evidence="2">The sequence shown here is derived from an EMBL/GenBank/DDBJ whole genome shotgun (WGS) entry which is preliminary data.</text>
</comment>
<reference evidence="2 3" key="1">
    <citation type="submission" date="2024-09" db="EMBL/GenBank/DDBJ databases">
        <authorList>
            <person name="Sun Q."/>
            <person name="Mori K."/>
        </authorList>
    </citation>
    <scope>NUCLEOTIDE SEQUENCE [LARGE SCALE GENOMIC DNA]</scope>
    <source>
        <strain evidence="2 3">CECT 8622</strain>
    </source>
</reference>
<dbReference type="PRINTS" id="PR01400">
    <property type="entry name" value="TACYTOLYSIN"/>
</dbReference>
<protein>
    <submittedName>
        <fullName evidence="2">Thiol-activated cytolysin family protein</fullName>
    </submittedName>
</protein>
<keyword evidence="3" id="KW-1185">Reference proteome</keyword>
<feature type="signal peptide" evidence="1">
    <location>
        <begin position="1"/>
        <end position="23"/>
    </location>
</feature>
<name>A0ABV5FF28_9FLAO</name>
<evidence type="ECO:0000313" key="2">
    <source>
        <dbReference type="EMBL" id="MFB9057949.1"/>
    </source>
</evidence>
<accession>A0ABV5FF28</accession>
<evidence type="ECO:0000256" key="1">
    <source>
        <dbReference type="SAM" id="SignalP"/>
    </source>
</evidence>
<feature type="chain" id="PRO_5045808379" evidence="1">
    <location>
        <begin position="24"/>
        <end position="381"/>
    </location>
</feature>
<dbReference type="Gene3D" id="3.90.840.10">
    <property type="entry name" value="Thiol-activated cytolysin superfamily/Thiol-activated cytolysin, alpha-beta domain"/>
    <property type="match status" value="1"/>
</dbReference>
<sequence length="381" mass="41900">MKHLKLPAAILCLFLLIFSSCDSDESELQKTSDLEKVSFDSMPTKTISSEKTGASKLNPTTGNTEYEYLEKVEESKTINPLLVFDSSQSNDIIYPGSILRGASFVKGSYDPLVLSTPFNDVTLSVDLKGTGFPGAFTTKPTLSAIRGTLNSFLFNNIGVYDPNAIPADYTYQSDSIYSSNTFSKSLSVHVEANVLAGMITANFNYASNTSSATSKNYVMVKVYQKFYNASIDPKFISTWIGGDIKATECGSHEPLYISSVDYGRIAYLLIETDLSTTEITKMVNAAVGVKFLQWSASTDVAYNEKFTSLWSSNNIKVKVLGGPAGVITNYNEFMAFIKAPSTQDLVNTSVPIAYKVRRLLDNTQVDVVGRFEKEYTIYKTN</sequence>
<keyword evidence="1" id="KW-0732">Signal</keyword>